<evidence type="ECO:0000256" key="1">
    <source>
        <dbReference type="ARBA" id="ARBA00022723"/>
    </source>
</evidence>
<dbReference type="EMBL" id="CAEZTS010000159">
    <property type="protein sequence ID" value="CAB4588862.1"/>
    <property type="molecule type" value="Genomic_DNA"/>
</dbReference>
<dbReference type="PROSITE" id="PS51819">
    <property type="entry name" value="VOC"/>
    <property type="match status" value="2"/>
</dbReference>
<feature type="domain" description="VOC" evidence="2">
    <location>
        <begin position="171"/>
        <end position="313"/>
    </location>
</feature>
<evidence type="ECO:0000259" key="2">
    <source>
        <dbReference type="PROSITE" id="PS51819"/>
    </source>
</evidence>
<dbReference type="InterPro" id="IPR029068">
    <property type="entry name" value="Glyas_Bleomycin-R_OHBP_Dase"/>
</dbReference>
<dbReference type="Gene3D" id="3.10.180.10">
    <property type="entry name" value="2,3-Dihydroxybiphenyl 1,2-Dioxygenase, domain 1"/>
    <property type="match status" value="2"/>
</dbReference>
<dbReference type="InterPro" id="IPR037523">
    <property type="entry name" value="VOC_core"/>
</dbReference>
<keyword evidence="1" id="KW-0479">Metal-binding</keyword>
<dbReference type="PANTHER" id="PTHR43048">
    <property type="entry name" value="METHYLMALONYL-COA EPIMERASE"/>
    <property type="match status" value="1"/>
</dbReference>
<dbReference type="GO" id="GO:0004493">
    <property type="term" value="F:methylmalonyl-CoA epimerase activity"/>
    <property type="evidence" value="ECO:0007669"/>
    <property type="project" value="TreeGrafter"/>
</dbReference>
<dbReference type="PANTHER" id="PTHR43048:SF5">
    <property type="entry name" value="BLR5325 PROTEIN"/>
    <property type="match status" value="1"/>
</dbReference>
<proteinExistence type="predicted"/>
<accession>A0A6J6FIU3</accession>
<dbReference type="InterPro" id="IPR004360">
    <property type="entry name" value="Glyas_Fos-R_dOase_dom"/>
</dbReference>
<dbReference type="InterPro" id="IPR051785">
    <property type="entry name" value="MMCE/EMCE_epimerase"/>
</dbReference>
<dbReference type="AlphaFoldDB" id="A0A6J6FIU3"/>
<protein>
    <submittedName>
        <fullName evidence="3">Unannotated protein</fullName>
    </submittedName>
</protein>
<dbReference type="SUPFAM" id="SSF54593">
    <property type="entry name" value="Glyoxalase/Bleomycin resistance protein/Dihydroxybiphenyl dioxygenase"/>
    <property type="match status" value="2"/>
</dbReference>
<organism evidence="3">
    <name type="scientific">freshwater metagenome</name>
    <dbReference type="NCBI Taxonomy" id="449393"/>
    <lineage>
        <taxon>unclassified sequences</taxon>
        <taxon>metagenomes</taxon>
        <taxon>ecological metagenomes</taxon>
    </lineage>
</organism>
<sequence>MNGVGGVLSIPVTNAPEPPARRFLHMCYCCDDTDEAVDFLVNVLDMREVMRNPLHPSDGSLLGIEGEIVSGAAFVYDKRGPRTSPSVEVQEWVSPTVIGTPMRDATHVGMQSLGVAVPDLADTLNRMNAAGCTVVAEGRTDWTDRWVTVADPTGTLFDMFEDASIPAGESRMRHLRITITDLETSLPWYRGIGFEEVARHEWTTGAHVGVDQADASASIVRMRLPDEPCEVVLTQWNNPRSHGRHPEHANQAGLFRTAVGVDDTVRSYEEFLAAGWTFEREPRQVELSGTKVPDMWICFLNDPDGVPFEFVQRPRSAFRP</sequence>
<dbReference type="GO" id="GO:0046872">
    <property type="term" value="F:metal ion binding"/>
    <property type="evidence" value="ECO:0007669"/>
    <property type="project" value="UniProtKB-KW"/>
</dbReference>
<reference evidence="3" key="1">
    <citation type="submission" date="2020-05" db="EMBL/GenBank/DDBJ databases">
        <authorList>
            <person name="Chiriac C."/>
            <person name="Salcher M."/>
            <person name="Ghai R."/>
            <person name="Kavagutti S V."/>
        </authorList>
    </citation>
    <scope>NUCLEOTIDE SEQUENCE</scope>
</reference>
<name>A0A6J6FIU3_9ZZZZ</name>
<feature type="domain" description="VOC" evidence="2">
    <location>
        <begin position="22"/>
        <end position="162"/>
    </location>
</feature>
<dbReference type="GO" id="GO:0046491">
    <property type="term" value="P:L-methylmalonyl-CoA metabolic process"/>
    <property type="evidence" value="ECO:0007669"/>
    <property type="project" value="TreeGrafter"/>
</dbReference>
<gene>
    <name evidence="3" type="ORF">UFOPK1722_01528</name>
</gene>
<dbReference type="Pfam" id="PF00903">
    <property type="entry name" value="Glyoxalase"/>
    <property type="match status" value="2"/>
</dbReference>
<evidence type="ECO:0000313" key="3">
    <source>
        <dbReference type="EMBL" id="CAB4588862.1"/>
    </source>
</evidence>